<sequence>MSDSQLITEYDSKPSTTSLSSEPWNKVQSTYAAKRRQIQAERMKQLKELEDKVTETTNWNQKRKEWMNTSRGPIEQNQRKHSEDVLDDLEGLIAASTKRLANYRLRHQKTENQNSTYLRVKHLFDSSGHTLDTISTTRSTLPNPSPKIESPRISSSTTARASMKKPASPPNRSKNLSSFVEKSTGEDPVIKPRRVKLSITNNISTVVTPSKKVKDIKPTISVPTLPGSLALPPVTPITLPPMKVEPLNIPATKPHTHTLAKTPTRIPLPGASRSAKSTEEPKLVKSKSIQQPTMRKLKSNSTLTPKLQTSKSNKSADDNLLRKNSVDNHVTQTQLVSATTTKRKVSTLQERLQGLVDESKSWTSQMKQDKKPEVASRSRVSTVEDGSKALNYSKVHMRVAMSPEAAQKLYQFNLTSYEKTEMLNYDQIYFVGHHAQKRPNSPTKTACNYGYDDERGDYLIQLRDHLDYRYEVLEVMGKGSFGQVLKCFDHRTGQTAAIKIIRNKKRFHAQALVEIKILEDLLVWDPEDKHNNVRMLGHFTFRNHLCIAFECLSINLYEFIKINEFRGFSMGLLRRFTVQLLNSLVLLQKHKLIHCDLKPENILLKHPRKSTIKVIDFGSSCLEIYTYIQSRFYRSPEVIMGMSYNMSIDMWSTGCILAELHTGYPLFPGENEQEQLACIMEVLGVPDSYLIEKSSRRKLFFDSLGDPRVVTNSKGRKRRPSSKSLEHALNTSDEHFINFISKCLIWDPEKRIKPEEALRHPWMQKTYSRKS</sequence>
<evidence type="ECO:0000256" key="3">
    <source>
        <dbReference type="ARBA" id="ARBA00022527"/>
    </source>
</evidence>
<dbReference type="GO" id="GO:0005524">
    <property type="term" value="F:ATP binding"/>
    <property type="evidence" value="ECO:0007669"/>
    <property type="project" value="UniProtKB-KW"/>
</dbReference>
<dbReference type="OrthoDB" id="9332038at2759"/>
<dbReference type="Pfam" id="PF00069">
    <property type="entry name" value="Pkinase"/>
    <property type="match status" value="1"/>
</dbReference>
<dbReference type="GO" id="GO:0005737">
    <property type="term" value="C:cytoplasm"/>
    <property type="evidence" value="ECO:0007669"/>
    <property type="project" value="TreeGrafter"/>
</dbReference>
<dbReference type="PANTHER" id="PTHR24058">
    <property type="entry name" value="DUAL SPECIFICITY PROTEIN KINASE"/>
    <property type="match status" value="1"/>
</dbReference>
<comment type="caution">
    <text evidence="14">The sequence shown here is derived from an EMBL/GenBank/DDBJ whole genome shotgun (WGS) entry which is preliminary data.</text>
</comment>
<keyword evidence="5" id="KW-0547">Nucleotide-binding</keyword>
<dbReference type="Proteomes" id="UP000253551">
    <property type="component" value="Unassembled WGS sequence"/>
</dbReference>
<evidence type="ECO:0000256" key="12">
    <source>
        <dbReference type="SAM" id="MobiDB-lite"/>
    </source>
</evidence>
<accession>A0A367KME9</accession>
<organism evidence="14 15">
    <name type="scientific">Rhizopus stolonifer</name>
    <name type="common">Rhizopus nigricans</name>
    <dbReference type="NCBI Taxonomy" id="4846"/>
    <lineage>
        <taxon>Eukaryota</taxon>
        <taxon>Fungi</taxon>
        <taxon>Fungi incertae sedis</taxon>
        <taxon>Mucoromycota</taxon>
        <taxon>Mucoromycotina</taxon>
        <taxon>Mucoromycetes</taxon>
        <taxon>Mucorales</taxon>
        <taxon>Mucorineae</taxon>
        <taxon>Rhizopodaceae</taxon>
        <taxon>Rhizopus</taxon>
    </lineage>
</organism>
<dbReference type="GO" id="GO:0004712">
    <property type="term" value="F:protein serine/threonine/tyrosine kinase activity"/>
    <property type="evidence" value="ECO:0007669"/>
    <property type="project" value="UniProtKB-EC"/>
</dbReference>
<evidence type="ECO:0000256" key="11">
    <source>
        <dbReference type="SAM" id="Coils"/>
    </source>
</evidence>
<dbReference type="InterPro" id="IPR042521">
    <property type="entry name" value="DYRK"/>
</dbReference>
<comment type="catalytic activity">
    <reaction evidence="10">
        <text>L-tyrosyl-[protein] + ATP = O-phospho-L-tyrosyl-[protein] + ADP + H(+)</text>
        <dbReference type="Rhea" id="RHEA:10596"/>
        <dbReference type="Rhea" id="RHEA-COMP:10136"/>
        <dbReference type="Rhea" id="RHEA-COMP:20101"/>
        <dbReference type="ChEBI" id="CHEBI:15378"/>
        <dbReference type="ChEBI" id="CHEBI:30616"/>
        <dbReference type="ChEBI" id="CHEBI:46858"/>
        <dbReference type="ChEBI" id="CHEBI:61978"/>
        <dbReference type="ChEBI" id="CHEBI:456216"/>
        <dbReference type="EC" id="2.7.12.1"/>
    </reaction>
</comment>
<feature type="compositionally biased region" description="Polar residues" evidence="12">
    <location>
        <begin position="170"/>
        <end position="181"/>
    </location>
</feature>
<dbReference type="CDD" id="cd14210">
    <property type="entry name" value="PKc_DYRK"/>
    <property type="match status" value="1"/>
</dbReference>
<dbReference type="PANTHER" id="PTHR24058:SF22">
    <property type="entry name" value="DUAL SPECIFICITY TYROSINE-PHOSPHORYLATION-REGULATED KINASE 4"/>
    <property type="match status" value="1"/>
</dbReference>
<comment type="catalytic activity">
    <reaction evidence="8">
        <text>L-seryl-[protein] + ATP = O-phospho-L-seryl-[protein] + ADP + H(+)</text>
        <dbReference type="Rhea" id="RHEA:17989"/>
        <dbReference type="Rhea" id="RHEA-COMP:9863"/>
        <dbReference type="Rhea" id="RHEA-COMP:11604"/>
        <dbReference type="ChEBI" id="CHEBI:15378"/>
        <dbReference type="ChEBI" id="CHEBI:29999"/>
        <dbReference type="ChEBI" id="CHEBI:30616"/>
        <dbReference type="ChEBI" id="CHEBI:83421"/>
        <dbReference type="ChEBI" id="CHEBI:456216"/>
        <dbReference type="EC" id="2.7.12.1"/>
    </reaction>
</comment>
<feature type="compositionally biased region" description="Polar residues" evidence="12">
    <location>
        <begin position="131"/>
        <end position="142"/>
    </location>
</feature>
<keyword evidence="6" id="KW-0418">Kinase</keyword>
<comment type="catalytic activity">
    <reaction evidence="9">
        <text>L-threonyl-[protein] + ATP = O-phospho-L-threonyl-[protein] + ADP + H(+)</text>
        <dbReference type="Rhea" id="RHEA:46608"/>
        <dbReference type="Rhea" id="RHEA-COMP:11060"/>
        <dbReference type="Rhea" id="RHEA-COMP:11605"/>
        <dbReference type="ChEBI" id="CHEBI:15378"/>
        <dbReference type="ChEBI" id="CHEBI:30013"/>
        <dbReference type="ChEBI" id="CHEBI:30616"/>
        <dbReference type="ChEBI" id="CHEBI:61977"/>
        <dbReference type="ChEBI" id="CHEBI:456216"/>
        <dbReference type="EC" id="2.7.12.1"/>
    </reaction>
</comment>
<name>A0A367KME9_RHIST</name>
<dbReference type="PROSITE" id="PS00108">
    <property type="entry name" value="PROTEIN_KINASE_ST"/>
    <property type="match status" value="1"/>
</dbReference>
<dbReference type="InterPro" id="IPR050494">
    <property type="entry name" value="Ser_Thr_dual-spec_kinase"/>
</dbReference>
<dbReference type="InterPro" id="IPR000719">
    <property type="entry name" value="Prot_kinase_dom"/>
</dbReference>
<evidence type="ECO:0000256" key="2">
    <source>
        <dbReference type="ARBA" id="ARBA00013203"/>
    </source>
</evidence>
<feature type="domain" description="Protein kinase" evidence="13">
    <location>
        <begin position="470"/>
        <end position="763"/>
    </location>
</feature>
<keyword evidence="7" id="KW-0067">ATP-binding</keyword>
<dbReference type="GO" id="GO:0005856">
    <property type="term" value="C:cytoskeleton"/>
    <property type="evidence" value="ECO:0007669"/>
    <property type="project" value="TreeGrafter"/>
</dbReference>
<dbReference type="EMBL" id="PJQM01001059">
    <property type="protein sequence ID" value="RCI03331.1"/>
    <property type="molecule type" value="Genomic_DNA"/>
</dbReference>
<reference evidence="14 15" key="1">
    <citation type="journal article" date="2018" name="G3 (Bethesda)">
        <title>Phylogenetic and Phylogenomic Definition of Rhizopus Species.</title>
        <authorList>
            <person name="Gryganskyi A.P."/>
            <person name="Golan J."/>
            <person name="Dolatabadi S."/>
            <person name="Mondo S."/>
            <person name="Robb S."/>
            <person name="Idnurm A."/>
            <person name="Muszewska A."/>
            <person name="Steczkiewicz K."/>
            <person name="Masonjones S."/>
            <person name="Liao H.L."/>
            <person name="Gajdeczka M.T."/>
            <person name="Anike F."/>
            <person name="Vuek A."/>
            <person name="Anishchenko I.M."/>
            <person name="Voigt K."/>
            <person name="de Hoog G.S."/>
            <person name="Smith M.E."/>
            <person name="Heitman J."/>
            <person name="Vilgalys R."/>
            <person name="Stajich J.E."/>
        </authorList>
    </citation>
    <scope>NUCLEOTIDE SEQUENCE [LARGE SCALE GENOMIC DNA]</scope>
    <source>
        <strain evidence="14 15">LSU 92-RS-03</strain>
    </source>
</reference>
<keyword evidence="15" id="KW-1185">Reference proteome</keyword>
<feature type="compositionally biased region" description="Polar residues" evidence="12">
    <location>
        <begin position="287"/>
        <end position="313"/>
    </location>
</feature>
<comment type="similarity">
    <text evidence="1">Belongs to the protein kinase superfamily. CMGC Ser/Thr protein kinase family. MNB/DYRK subfamily.</text>
</comment>
<dbReference type="EC" id="2.7.12.1" evidence="2"/>
<evidence type="ECO:0000259" key="13">
    <source>
        <dbReference type="PROSITE" id="PS50011"/>
    </source>
</evidence>
<feature type="region of interest" description="Disordered" evidence="12">
    <location>
        <begin position="131"/>
        <end position="185"/>
    </location>
</feature>
<feature type="coiled-coil region" evidence="11">
    <location>
        <begin position="86"/>
        <end position="113"/>
    </location>
</feature>
<gene>
    <name evidence="14" type="ORF">CU098_008345</name>
</gene>
<keyword evidence="3" id="KW-0723">Serine/threonine-protein kinase</keyword>
<evidence type="ECO:0000256" key="4">
    <source>
        <dbReference type="ARBA" id="ARBA00022679"/>
    </source>
</evidence>
<feature type="region of interest" description="Disordered" evidence="12">
    <location>
        <begin position="1"/>
        <end position="26"/>
    </location>
</feature>
<dbReference type="SMART" id="SM00220">
    <property type="entry name" value="S_TKc"/>
    <property type="match status" value="1"/>
</dbReference>
<feature type="region of interest" description="Disordered" evidence="12">
    <location>
        <begin position="253"/>
        <end position="319"/>
    </location>
</feature>
<evidence type="ECO:0000256" key="9">
    <source>
        <dbReference type="ARBA" id="ARBA00049308"/>
    </source>
</evidence>
<dbReference type="SUPFAM" id="SSF56112">
    <property type="entry name" value="Protein kinase-like (PK-like)"/>
    <property type="match status" value="1"/>
</dbReference>
<dbReference type="InterPro" id="IPR011009">
    <property type="entry name" value="Kinase-like_dom_sf"/>
</dbReference>
<evidence type="ECO:0000256" key="7">
    <source>
        <dbReference type="ARBA" id="ARBA00022840"/>
    </source>
</evidence>
<evidence type="ECO:0000256" key="6">
    <source>
        <dbReference type="ARBA" id="ARBA00022777"/>
    </source>
</evidence>
<dbReference type="AlphaFoldDB" id="A0A367KME9"/>
<dbReference type="PROSITE" id="PS50011">
    <property type="entry name" value="PROTEIN_KINASE_DOM"/>
    <property type="match status" value="1"/>
</dbReference>
<dbReference type="Gene3D" id="3.30.200.20">
    <property type="entry name" value="Phosphorylase Kinase, domain 1"/>
    <property type="match status" value="1"/>
</dbReference>
<evidence type="ECO:0000313" key="15">
    <source>
        <dbReference type="Proteomes" id="UP000253551"/>
    </source>
</evidence>
<dbReference type="InterPro" id="IPR008271">
    <property type="entry name" value="Ser/Thr_kinase_AS"/>
</dbReference>
<dbReference type="STRING" id="4846.A0A367KME9"/>
<keyword evidence="11" id="KW-0175">Coiled coil</keyword>
<evidence type="ECO:0000313" key="14">
    <source>
        <dbReference type="EMBL" id="RCI03331.1"/>
    </source>
</evidence>
<evidence type="ECO:0000256" key="5">
    <source>
        <dbReference type="ARBA" id="ARBA00022741"/>
    </source>
</evidence>
<keyword evidence="4" id="KW-0808">Transferase</keyword>
<dbReference type="GO" id="GO:0004674">
    <property type="term" value="F:protein serine/threonine kinase activity"/>
    <property type="evidence" value="ECO:0007669"/>
    <property type="project" value="UniProtKB-KW"/>
</dbReference>
<evidence type="ECO:0000256" key="8">
    <source>
        <dbReference type="ARBA" id="ARBA00049003"/>
    </source>
</evidence>
<evidence type="ECO:0000256" key="10">
    <source>
        <dbReference type="ARBA" id="ARBA00051680"/>
    </source>
</evidence>
<dbReference type="Gene3D" id="1.10.510.10">
    <property type="entry name" value="Transferase(Phosphotransferase) domain 1"/>
    <property type="match status" value="1"/>
</dbReference>
<protein>
    <recommendedName>
        <fullName evidence="2">dual-specificity kinase</fullName>
        <ecNumber evidence="2">2.7.12.1</ecNumber>
    </recommendedName>
</protein>
<proteinExistence type="inferred from homology"/>
<evidence type="ECO:0000256" key="1">
    <source>
        <dbReference type="ARBA" id="ARBA00008867"/>
    </source>
</evidence>
<dbReference type="Gene3D" id="3.30.10.30">
    <property type="entry name" value="DYRK"/>
    <property type="match status" value="1"/>
</dbReference>